<name>A0A0G3GV26_9CORY</name>
<gene>
    <name evidence="1" type="ORF">CMUST_00060</name>
</gene>
<dbReference type="KEGG" id="cmv:CMUST_00060"/>
<evidence type="ECO:0000313" key="2">
    <source>
        <dbReference type="Proteomes" id="UP000035199"/>
    </source>
</evidence>
<reference evidence="2" key="2">
    <citation type="submission" date="2015-05" db="EMBL/GenBank/DDBJ databases">
        <title>Complete genome sequence of Corynebacterium mustelae DSM 45274, isolated from various tissues of a male ferret with lethal sepsis.</title>
        <authorList>
            <person name="Ruckert C."/>
            <person name="Albersmeier A."/>
            <person name="Winkler A."/>
            <person name="Tauch A."/>
        </authorList>
    </citation>
    <scope>NUCLEOTIDE SEQUENCE [LARGE SCALE GENOMIC DNA]</scope>
    <source>
        <strain evidence="2">DSM 45274</strain>
    </source>
</reference>
<proteinExistence type="predicted"/>
<keyword evidence="2" id="KW-1185">Reference proteome</keyword>
<dbReference type="STRING" id="571915.CMUST_00060"/>
<organism evidence="1 2">
    <name type="scientific">Corynebacterium mustelae</name>
    <dbReference type="NCBI Taxonomy" id="571915"/>
    <lineage>
        <taxon>Bacteria</taxon>
        <taxon>Bacillati</taxon>
        <taxon>Actinomycetota</taxon>
        <taxon>Actinomycetes</taxon>
        <taxon>Mycobacteriales</taxon>
        <taxon>Corynebacteriaceae</taxon>
        <taxon>Corynebacterium</taxon>
    </lineage>
</organism>
<reference evidence="1 2" key="1">
    <citation type="journal article" date="2015" name="Genome Announc.">
        <title>Complete Genome Sequence of the Type Strain Corynebacterium mustelae DSM 45274, Isolated from Various Tissues of a Male Ferret with Lethal Sepsis.</title>
        <authorList>
            <person name="Ruckert C."/>
            <person name="Eimer J."/>
            <person name="Winkler A."/>
            <person name="Tauch A."/>
        </authorList>
    </citation>
    <scope>NUCLEOTIDE SEQUENCE [LARGE SCALE GENOMIC DNA]</scope>
    <source>
        <strain evidence="1 2">DSM 45274</strain>
    </source>
</reference>
<evidence type="ECO:0008006" key="3">
    <source>
        <dbReference type="Google" id="ProtNLM"/>
    </source>
</evidence>
<protein>
    <recommendedName>
        <fullName evidence="3">ANTAR domain-containing protein</fullName>
    </recommendedName>
</protein>
<dbReference type="EMBL" id="CP011542">
    <property type="protein sequence ID" value="AKK04375.1"/>
    <property type="molecule type" value="Genomic_DNA"/>
</dbReference>
<dbReference type="AlphaFoldDB" id="A0A0G3GV26"/>
<dbReference type="PATRIC" id="fig|571915.4.peg.14"/>
<sequence length="103" mass="11480">MMNVPILSCYGAVAAFFTHRWYQIDTILGMAMTLRLTAEQDRALILLARAQNCSKQEAAIRAIVSAAARTLVDDQITQLAQHIIPTQAALSARIRRARNENQQ</sequence>
<accession>A0A0G3GV26</accession>
<dbReference type="Proteomes" id="UP000035199">
    <property type="component" value="Chromosome"/>
</dbReference>
<evidence type="ECO:0000313" key="1">
    <source>
        <dbReference type="EMBL" id="AKK04375.1"/>
    </source>
</evidence>